<sequence>MVAGESARWAHARDQRDKLEAYTEVLRRLHAGGCQEAHAAGFSDQLWLHFDRMPARYALDVNVERGEDVLMHKRLLKLAEDPANQPVFDIRPVQVSPNVNGNLNESVDSDSAMADDVQSSLNQSGKVGNHGRLNLQANRQNVEDGDNAVQLDAQVWRPMHAITFSALDRRKLLSKVTALLAGIEVDIHEAHAFSTEDGFFLAFFIVHGWHSEVEDLRKEVEKGILSMKWTSSP</sequence>
<evidence type="ECO:0000259" key="3">
    <source>
        <dbReference type="PROSITE" id="PS51671"/>
    </source>
</evidence>
<evidence type="ECO:0000313" key="5">
    <source>
        <dbReference type="Proteomes" id="UP001634007"/>
    </source>
</evidence>
<protein>
    <recommendedName>
        <fullName evidence="3">ACT domain-containing protein</fullName>
    </recommendedName>
</protein>
<dbReference type="PANTHER" id="PTHR47320">
    <property type="entry name" value="BIFUNCTIONAL URIDYLYLTRANSFERASE/URIDYLYL-REMOVING ENZYME"/>
    <property type="match status" value="1"/>
</dbReference>
<feature type="domain" description="ACT" evidence="3">
    <location>
        <begin position="161"/>
        <end position="233"/>
    </location>
</feature>
<comment type="caution">
    <text evidence="4">The sequence shown here is derived from an EMBL/GenBank/DDBJ whole genome shotgun (WGS) entry which is preliminary data.</text>
</comment>
<proteinExistence type="predicted"/>
<evidence type="ECO:0000256" key="1">
    <source>
        <dbReference type="ARBA" id="ARBA00022801"/>
    </source>
</evidence>
<evidence type="ECO:0000313" key="4">
    <source>
        <dbReference type="EMBL" id="KAL3723675.1"/>
    </source>
</evidence>
<dbReference type="AlphaFoldDB" id="A0ABD3JIU3"/>
<accession>A0ABD3JIU3</accession>
<organism evidence="4 5">
    <name type="scientific">Eucalyptus globulus</name>
    <name type="common">Tasmanian blue gum</name>
    <dbReference type="NCBI Taxonomy" id="34317"/>
    <lineage>
        <taxon>Eukaryota</taxon>
        <taxon>Viridiplantae</taxon>
        <taxon>Streptophyta</taxon>
        <taxon>Embryophyta</taxon>
        <taxon>Tracheophyta</taxon>
        <taxon>Spermatophyta</taxon>
        <taxon>Magnoliopsida</taxon>
        <taxon>eudicotyledons</taxon>
        <taxon>Gunneridae</taxon>
        <taxon>Pentapetalae</taxon>
        <taxon>rosids</taxon>
        <taxon>malvids</taxon>
        <taxon>Myrtales</taxon>
        <taxon>Myrtaceae</taxon>
        <taxon>Myrtoideae</taxon>
        <taxon>Eucalypteae</taxon>
        <taxon>Eucalyptus</taxon>
    </lineage>
</organism>
<keyword evidence="5" id="KW-1185">Reference proteome</keyword>
<dbReference type="EMBL" id="JBJKBG010000009">
    <property type="protein sequence ID" value="KAL3723675.1"/>
    <property type="molecule type" value="Genomic_DNA"/>
</dbReference>
<dbReference type="InterPro" id="IPR010043">
    <property type="entry name" value="UTase/UR"/>
</dbReference>
<dbReference type="InterPro" id="IPR002912">
    <property type="entry name" value="ACT_dom"/>
</dbReference>
<evidence type="ECO:0000256" key="2">
    <source>
        <dbReference type="SAM" id="MobiDB-lite"/>
    </source>
</evidence>
<name>A0ABD3JIU3_EUCGL</name>
<dbReference type="GO" id="GO:0016787">
    <property type="term" value="F:hydrolase activity"/>
    <property type="evidence" value="ECO:0007669"/>
    <property type="project" value="UniProtKB-KW"/>
</dbReference>
<gene>
    <name evidence="4" type="ORF">ACJRO7_035788</name>
</gene>
<dbReference type="PROSITE" id="PS51671">
    <property type="entry name" value="ACT"/>
    <property type="match status" value="1"/>
</dbReference>
<keyword evidence="1" id="KW-0378">Hydrolase</keyword>
<dbReference type="SUPFAM" id="SSF55021">
    <property type="entry name" value="ACT-like"/>
    <property type="match status" value="1"/>
</dbReference>
<dbReference type="PANTHER" id="PTHR47320:SF1">
    <property type="entry name" value="BIFUNCTIONAL URIDYLYLTRANSFERASE_URIDYLYL-REMOVING ENZYME"/>
    <property type="match status" value="1"/>
</dbReference>
<feature type="compositionally biased region" description="Low complexity" evidence="2">
    <location>
        <begin position="109"/>
        <end position="120"/>
    </location>
</feature>
<dbReference type="InterPro" id="IPR045865">
    <property type="entry name" value="ACT-like_dom_sf"/>
</dbReference>
<feature type="region of interest" description="Disordered" evidence="2">
    <location>
        <begin position="99"/>
        <end position="131"/>
    </location>
</feature>
<reference evidence="4 5" key="1">
    <citation type="submission" date="2024-11" db="EMBL/GenBank/DDBJ databases">
        <title>Chromosome-level genome assembly of Eucalyptus globulus Labill. provides insights into its genome evolution.</title>
        <authorList>
            <person name="Li X."/>
        </authorList>
    </citation>
    <scope>NUCLEOTIDE SEQUENCE [LARGE SCALE GENOMIC DNA]</scope>
    <source>
        <strain evidence="4">CL2024</strain>
        <tissue evidence="4">Fresh tender leaves</tissue>
    </source>
</reference>
<dbReference type="Proteomes" id="UP001634007">
    <property type="component" value="Unassembled WGS sequence"/>
</dbReference>